<keyword evidence="2" id="KW-0418">Kinase</keyword>
<dbReference type="PIRSF" id="PIRSF004857">
    <property type="entry name" value="Kin_aa_kin"/>
    <property type="match status" value="1"/>
</dbReference>
<dbReference type="CDD" id="cd04240">
    <property type="entry name" value="AAK_UC"/>
    <property type="match status" value="1"/>
</dbReference>
<keyword evidence="2" id="KW-0808">Transferase</keyword>
<dbReference type="Proteomes" id="UP001320159">
    <property type="component" value="Unassembled WGS sequence"/>
</dbReference>
<dbReference type="InterPro" id="IPR036393">
    <property type="entry name" value="AceGlu_kinase-like_sf"/>
</dbReference>
<comment type="caution">
    <text evidence="2">The sequence shown here is derived from an EMBL/GenBank/DDBJ whole genome shotgun (WGS) entry which is preliminary data.</text>
</comment>
<dbReference type="GO" id="GO:0016301">
    <property type="term" value="F:kinase activity"/>
    <property type="evidence" value="ECO:0007669"/>
    <property type="project" value="UniProtKB-KW"/>
</dbReference>
<name>A0AAP2RG43_9EURY</name>
<sequence length="201" mass="21955">MIVIKLGGSLFDEAPGLLNKIKDLDADILVVPGGGEFANIVRDIDRKYSLSDDAAHWMAILAMNEYAFYLSDKTGIPLRDSISSESGVRILLPYEMIKENDELPHSWDVTSDTIAAWIAHMAGARLIKATDVDGIFVNGKLLDRAGASDIKKMKETCVDLALPGYLIKYGMDVTVVNGHYPQRVIDAIDGKMTIGTVIEGK</sequence>
<evidence type="ECO:0000313" key="3">
    <source>
        <dbReference type="Proteomes" id="UP001320159"/>
    </source>
</evidence>
<feature type="domain" description="Aspartate/glutamate/uridylate kinase" evidence="1">
    <location>
        <begin position="99"/>
        <end position="172"/>
    </location>
</feature>
<dbReference type="InterPro" id="IPR011375">
    <property type="entry name" value="MfnE"/>
</dbReference>
<reference evidence="2 3" key="1">
    <citation type="submission" date="2017-11" db="EMBL/GenBank/DDBJ databases">
        <title>Isolation and Characterization of Family Methanocellaceae Species from Potential Methane Hydrate Area Offshore Southwestern Taiwan.</title>
        <authorList>
            <person name="Zhang W.-L."/>
            <person name="Chen W.-C."/>
            <person name="Lai M.-C."/>
            <person name="Chen S.-C."/>
        </authorList>
    </citation>
    <scope>NUCLEOTIDE SEQUENCE [LARGE SCALE GENOMIC DNA]</scope>
    <source>
        <strain evidence="2 3">CWC-04</strain>
    </source>
</reference>
<keyword evidence="3" id="KW-1185">Reference proteome</keyword>
<organism evidence="2 3">
    <name type="scientific">Methanooceanicella nereidis</name>
    <dbReference type="NCBI Taxonomy" id="2052831"/>
    <lineage>
        <taxon>Archaea</taxon>
        <taxon>Methanobacteriati</taxon>
        <taxon>Methanobacteriota</taxon>
        <taxon>Stenosarchaea group</taxon>
        <taxon>Methanomicrobia</taxon>
        <taxon>Methanocellales</taxon>
        <taxon>Methanocellaceae</taxon>
        <taxon>Methanooceanicella</taxon>
    </lineage>
</organism>
<dbReference type="SUPFAM" id="SSF53633">
    <property type="entry name" value="Carbamate kinase-like"/>
    <property type="match status" value="1"/>
</dbReference>
<evidence type="ECO:0000259" key="1">
    <source>
        <dbReference type="Pfam" id="PF00696"/>
    </source>
</evidence>
<gene>
    <name evidence="2" type="ORF">CUJ83_14275</name>
</gene>
<accession>A0AAP2RG43</accession>
<protein>
    <submittedName>
        <fullName evidence="2">Amino acid kinase</fullName>
    </submittedName>
</protein>
<evidence type="ECO:0000313" key="2">
    <source>
        <dbReference type="EMBL" id="MCD1296166.1"/>
    </source>
</evidence>
<dbReference type="RefSeq" id="WP_230743097.1">
    <property type="nucleotide sequence ID" value="NZ_PGCK01000014.1"/>
</dbReference>
<dbReference type="AlphaFoldDB" id="A0AAP2RG43"/>
<dbReference type="Pfam" id="PF00696">
    <property type="entry name" value="AA_kinase"/>
    <property type="match status" value="2"/>
</dbReference>
<feature type="domain" description="Aspartate/glutamate/uridylate kinase" evidence="1">
    <location>
        <begin position="1"/>
        <end position="64"/>
    </location>
</feature>
<proteinExistence type="predicted"/>
<dbReference type="Gene3D" id="3.40.1160.10">
    <property type="entry name" value="Acetylglutamate kinase-like"/>
    <property type="match status" value="1"/>
</dbReference>
<dbReference type="InterPro" id="IPR001048">
    <property type="entry name" value="Asp/Glu/Uridylate_kinase"/>
</dbReference>
<dbReference type="EMBL" id="PGCK01000014">
    <property type="protein sequence ID" value="MCD1296166.1"/>
    <property type="molecule type" value="Genomic_DNA"/>
</dbReference>